<dbReference type="GO" id="GO:0016791">
    <property type="term" value="F:phosphatase activity"/>
    <property type="evidence" value="ECO:0007669"/>
    <property type="project" value="TreeGrafter"/>
</dbReference>
<dbReference type="Gene3D" id="3.40.50.1000">
    <property type="entry name" value="HAD superfamily/HAD-like"/>
    <property type="match status" value="2"/>
</dbReference>
<keyword evidence="1" id="KW-0378">Hydrolase</keyword>
<dbReference type="GO" id="GO:0000287">
    <property type="term" value="F:magnesium ion binding"/>
    <property type="evidence" value="ECO:0007669"/>
    <property type="project" value="TreeGrafter"/>
</dbReference>
<dbReference type="SUPFAM" id="SSF56784">
    <property type="entry name" value="HAD-like"/>
    <property type="match status" value="1"/>
</dbReference>
<dbReference type="PANTHER" id="PTHR10000:SF8">
    <property type="entry name" value="HAD SUPERFAMILY HYDROLASE-LIKE, TYPE 3"/>
    <property type="match status" value="1"/>
</dbReference>
<comment type="caution">
    <text evidence="1">The sequence shown here is derived from an EMBL/GenBank/DDBJ whole genome shotgun (WGS) entry which is preliminary data.</text>
</comment>
<dbReference type="InterPro" id="IPR023214">
    <property type="entry name" value="HAD_sf"/>
</dbReference>
<dbReference type="PANTHER" id="PTHR10000">
    <property type="entry name" value="PHOSPHOSERINE PHOSPHATASE"/>
    <property type="match status" value="1"/>
</dbReference>
<dbReference type="Pfam" id="PF08282">
    <property type="entry name" value="Hydrolase_3"/>
    <property type="match status" value="2"/>
</dbReference>
<accession>A0A7C7ZEA5</accession>
<dbReference type="AlphaFoldDB" id="A0A7C7ZEA5"/>
<name>A0A7C7ZEA5_9ARCH</name>
<dbReference type="NCBIfam" id="TIGR01484">
    <property type="entry name" value="HAD-SF-IIB"/>
    <property type="match status" value="1"/>
</dbReference>
<dbReference type="Proteomes" id="UP000589516">
    <property type="component" value="Unassembled WGS sequence"/>
</dbReference>
<dbReference type="InterPro" id="IPR006379">
    <property type="entry name" value="HAD-SF_hydro_IIB"/>
</dbReference>
<sequence length="250" mass="26941">MQPLSELPAAGVRALLFDLDGTMVDERLSPAAYAALAQAQQAGLRTIAVTGRPAGWCDLMARWWPLDGLVGENGALAMRLVDGRLERSDWQPAATSDRLTGLWEAVREAFPDAQQAADQPWRVHDVAIDFAEECDLGLEWAGAVAEFARAQGARAAVSSIHVNCWFGDWDKLGMSERLLDALGLAREACVYVGDSPNDAPMFRAFELSIGVASVADYGDLLEHAPRYVTESDGGAGFAEVVAHLTRGVTR</sequence>
<reference evidence="2" key="1">
    <citation type="journal article" date="2019" name="bioRxiv">
        <title>Genome diversification in globally distributed novel marine Proteobacteria is linked to environmental adaptation.</title>
        <authorList>
            <person name="Zhou Z."/>
            <person name="Tran P.Q."/>
            <person name="Kieft K."/>
            <person name="Anantharaman K."/>
        </authorList>
    </citation>
    <scope>NUCLEOTIDE SEQUENCE [LARGE SCALE GENOMIC DNA]</scope>
</reference>
<dbReference type="InterPro" id="IPR036412">
    <property type="entry name" value="HAD-like_sf"/>
</dbReference>
<evidence type="ECO:0000313" key="2">
    <source>
        <dbReference type="Proteomes" id="UP000589516"/>
    </source>
</evidence>
<organism evidence="1 2">
    <name type="scientific">Marine Group III euryarchaeote</name>
    <dbReference type="NCBI Taxonomy" id="2173149"/>
    <lineage>
        <taxon>Archaea</taxon>
        <taxon>Methanobacteriati</taxon>
        <taxon>Thermoplasmatota</taxon>
        <taxon>Thermoplasmata</taxon>
        <taxon>Candidatus Thermoprofundales</taxon>
    </lineage>
</organism>
<gene>
    <name evidence="1" type="ORF">EYQ16_05250</name>
</gene>
<protein>
    <submittedName>
        <fullName evidence="1">HAD-IIB family hydrolase</fullName>
    </submittedName>
</protein>
<dbReference type="EMBL" id="DUAV01000032">
    <property type="protein sequence ID" value="HIG63901.1"/>
    <property type="molecule type" value="Genomic_DNA"/>
</dbReference>
<proteinExistence type="predicted"/>
<dbReference type="GO" id="GO:0005829">
    <property type="term" value="C:cytosol"/>
    <property type="evidence" value="ECO:0007669"/>
    <property type="project" value="TreeGrafter"/>
</dbReference>
<evidence type="ECO:0000313" key="1">
    <source>
        <dbReference type="EMBL" id="HIG63901.1"/>
    </source>
</evidence>